<evidence type="ECO:0000313" key="2">
    <source>
        <dbReference type="EMBL" id="QWP89232.1"/>
    </source>
</evidence>
<reference evidence="2" key="1">
    <citation type="journal article" date="2021" name="Antibiotics">
        <title>Does an Antibiotic Stewardship Applied in a Pig Farm Lead to Low ESBL Prevalence?</title>
        <authorList>
            <person name="Fournier C."/>
            <person name="Nordmann P."/>
            <person name="Pittet O."/>
            <person name="Poirel L."/>
        </authorList>
    </citation>
    <scope>NUCLEOTIDE SEQUENCE</scope>
    <source>
        <plasmid evidence="2">pCTX-M-1.A</plasmid>
    </source>
</reference>
<gene>
    <name evidence="2" type="ORF">IHCLGBEB_00035</name>
</gene>
<organism evidence="2">
    <name type="scientific">Escherichia coli</name>
    <dbReference type="NCBI Taxonomy" id="562"/>
    <lineage>
        <taxon>Bacteria</taxon>
        <taxon>Pseudomonadati</taxon>
        <taxon>Pseudomonadota</taxon>
        <taxon>Gammaproteobacteria</taxon>
        <taxon>Enterobacterales</taxon>
        <taxon>Enterobacteriaceae</taxon>
        <taxon>Escherichia</taxon>
    </lineage>
</organism>
<sequence>MVVWSKTAEARHQPCTVDDFTATIPSPAKPYPLSAMKQFHARSEWSRQLEVGAATVSEPSGPRACTENDQPKTWRRKCS</sequence>
<dbReference type="AlphaFoldDB" id="A0A8F1IET8"/>
<protein>
    <submittedName>
        <fullName evidence="2">Uncharacterized protein</fullName>
    </submittedName>
</protein>
<name>A0A8F1IET8_ECOLX</name>
<keyword evidence="2" id="KW-0614">Plasmid</keyword>
<accession>A0A8F1IET8</accession>
<proteinExistence type="predicted"/>
<dbReference type="EMBL" id="MW978788">
    <property type="protein sequence ID" value="QWP89232.1"/>
    <property type="molecule type" value="Genomic_DNA"/>
</dbReference>
<geneLocation type="plasmid" evidence="2">
    <name>pCTX-M-1.A</name>
</geneLocation>
<feature type="region of interest" description="Disordered" evidence="1">
    <location>
        <begin position="53"/>
        <end position="79"/>
    </location>
</feature>
<evidence type="ECO:0000256" key="1">
    <source>
        <dbReference type="SAM" id="MobiDB-lite"/>
    </source>
</evidence>